<feature type="domain" description="J" evidence="4">
    <location>
        <begin position="17"/>
        <end position="85"/>
    </location>
</feature>
<dbReference type="InterPro" id="IPR001623">
    <property type="entry name" value="DnaJ_domain"/>
</dbReference>
<dbReference type="GO" id="GO:0042407">
    <property type="term" value="P:cristae formation"/>
    <property type="evidence" value="ECO:0007669"/>
    <property type="project" value="TreeGrafter"/>
</dbReference>
<dbReference type="EMBL" id="CAJPVJ010004675">
    <property type="protein sequence ID" value="CAG2168818.1"/>
    <property type="molecule type" value="Genomic_DNA"/>
</dbReference>
<evidence type="ECO:0000313" key="5">
    <source>
        <dbReference type="EMBL" id="CAD7651443.1"/>
    </source>
</evidence>
<dbReference type="Pfam" id="PF22774">
    <property type="entry name" value="DNAJC11_beta-barrel"/>
    <property type="match status" value="1"/>
</dbReference>
<dbReference type="PROSITE" id="PS50076">
    <property type="entry name" value="DNAJ_2"/>
    <property type="match status" value="1"/>
</dbReference>
<dbReference type="SUPFAM" id="SSF46565">
    <property type="entry name" value="Chaperone J-domain"/>
    <property type="match status" value="1"/>
</dbReference>
<protein>
    <recommendedName>
        <fullName evidence="4">J domain-containing protein</fullName>
    </recommendedName>
</protein>
<dbReference type="GO" id="GO:0005739">
    <property type="term" value="C:mitochondrion"/>
    <property type="evidence" value="ECO:0007669"/>
    <property type="project" value="GOC"/>
</dbReference>
<dbReference type="AlphaFoldDB" id="A0A7R9M0U3"/>
<dbReference type="Pfam" id="PF00226">
    <property type="entry name" value="DnaJ"/>
    <property type="match status" value="1"/>
</dbReference>
<keyword evidence="2" id="KW-0472">Membrane</keyword>
<dbReference type="PROSITE" id="PS00636">
    <property type="entry name" value="DNAJ_1"/>
    <property type="match status" value="1"/>
</dbReference>
<evidence type="ECO:0000313" key="6">
    <source>
        <dbReference type="Proteomes" id="UP000728032"/>
    </source>
</evidence>
<evidence type="ECO:0000256" key="2">
    <source>
        <dbReference type="ARBA" id="ARBA00023136"/>
    </source>
</evidence>
<dbReference type="PRINTS" id="PR00625">
    <property type="entry name" value="JDOMAIN"/>
</dbReference>
<dbReference type="SMART" id="SM00271">
    <property type="entry name" value="DnaJ"/>
    <property type="match status" value="1"/>
</dbReference>
<dbReference type="InterPro" id="IPR052243">
    <property type="entry name" value="Mito_inner_membrane_organizer"/>
</dbReference>
<dbReference type="OrthoDB" id="18010at2759"/>
<gene>
    <name evidence="5" type="ORF">ONB1V03_LOCUS8302</name>
</gene>
<comment type="subcellular location">
    <subcellularLocation>
        <location evidence="1">Membrane</location>
    </subcellularLocation>
</comment>
<dbReference type="Pfam" id="PF11875">
    <property type="entry name" value="DnaJ-like_C11_C"/>
    <property type="match status" value="1"/>
</dbReference>
<accession>A0A7R9M0U3</accession>
<name>A0A7R9M0U3_9ACAR</name>
<dbReference type="Proteomes" id="UP000728032">
    <property type="component" value="Unassembled WGS sequence"/>
</dbReference>
<dbReference type="Gene3D" id="1.10.287.110">
    <property type="entry name" value="DnaJ domain"/>
    <property type="match status" value="1"/>
</dbReference>
<dbReference type="InterPro" id="IPR024586">
    <property type="entry name" value="DnaJ-like_C11_C"/>
</dbReference>
<reference evidence="5" key="1">
    <citation type="submission" date="2020-11" db="EMBL/GenBank/DDBJ databases">
        <authorList>
            <person name="Tran Van P."/>
        </authorList>
    </citation>
    <scope>NUCLEOTIDE SEQUENCE</scope>
</reference>
<keyword evidence="3" id="KW-0143">Chaperone</keyword>
<evidence type="ECO:0000256" key="3">
    <source>
        <dbReference type="ARBA" id="ARBA00023186"/>
    </source>
</evidence>
<evidence type="ECO:0000256" key="1">
    <source>
        <dbReference type="ARBA" id="ARBA00004370"/>
    </source>
</evidence>
<dbReference type="EMBL" id="OC919500">
    <property type="protein sequence ID" value="CAD7651443.1"/>
    <property type="molecule type" value="Genomic_DNA"/>
</dbReference>
<keyword evidence="6" id="KW-1185">Reference proteome</keyword>
<evidence type="ECO:0000259" key="4">
    <source>
        <dbReference type="PROSITE" id="PS50076"/>
    </source>
</evidence>
<dbReference type="PANTHER" id="PTHR44157:SF1">
    <property type="entry name" value="DNAJ HOMOLOG SUBFAMILY C MEMBER 11"/>
    <property type="match status" value="1"/>
</dbReference>
<dbReference type="PANTHER" id="PTHR44157">
    <property type="entry name" value="DNAJ HOMOLOG SUBFAMILY C MEMBER 11"/>
    <property type="match status" value="1"/>
</dbReference>
<dbReference type="InterPro" id="IPR055225">
    <property type="entry name" value="DNAJC11-like_beta-barrel"/>
</dbReference>
<dbReference type="GO" id="GO:0016020">
    <property type="term" value="C:membrane"/>
    <property type="evidence" value="ECO:0007669"/>
    <property type="project" value="UniProtKB-SubCell"/>
</dbReference>
<dbReference type="InterPro" id="IPR036869">
    <property type="entry name" value="J_dom_sf"/>
</dbReference>
<proteinExistence type="predicted"/>
<organism evidence="5">
    <name type="scientific">Oppiella nova</name>
    <dbReference type="NCBI Taxonomy" id="334625"/>
    <lineage>
        <taxon>Eukaryota</taxon>
        <taxon>Metazoa</taxon>
        <taxon>Ecdysozoa</taxon>
        <taxon>Arthropoda</taxon>
        <taxon>Chelicerata</taxon>
        <taxon>Arachnida</taxon>
        <taxon>Acari</taxon>
        <taxon>Acariformes</taxon>
        <taxon>Sarcoptiformes</taxon>
        <taxon>Oribatida</taxon>
        <taxon>Brachypylina</taxon>
        <taxon>Oppioidea</taxon>
        <taxon>Oppiidae</taxon>
        <taxon>Oppiella</taxon>
    </lineage>
</organism>
<dbReference type="CDD" id="cd06257">
    <property type="entry name" value="DnaJ"/>
    <property type="match status" value="1"/>
</dbReference>
<sequence>MFEDTDESGGDNNVDEDFYAFLNVSKQATNDEITRAYKSMSKRLHPDKHMDPELKKEAEILFNKMKKAYDVLIDPHMRAIYDTIGTKGLETEGWALMEKKKSPQEIREEYERLTEGWALMEKKKSPQEIREEYERLVREKEERLLQQRTNPKGTISVQINATDLFDHYSDWEAVYYPSIEVSSMSISQSIDAPLTLKDTMTLSGSLTSHNGTGQGTVATSLRHVISAKTWTEVELAAGQGPVITLKGFRNFTKKMHSNCHILLHFSPIGIRPGLQCVLSRHLDKHLIGYITLKAGIQSCINTMVAWDSQRARVICSVQLGFPHCFLTTSYLHKLEENDTKLKVAVKAGTFGAVVEYGCETRLSKHSIIGASISIGVPSGVSLRLRLNRANQSYIFPILLSDELLPNAIFYGTVAPLISFYCLKTFIINPYNRRQSEKERERMRTQNKTKIVERRKEAESVIALMRELYARTVERETAKNGLLITRALYGNESVIQRFKDGEELLPLDEEAFDVMLPLQCLVNTDSTLTITDASKAQLPGFYDPCMGEDKKLFIRYKFNDNIHEILVDDNQSVNIPSKAHLQS</sequence>
<dbReference type="InterPro" id="IPR018253">
    <property type="entry name" value="DnaJ_domain_CS"/>
</dbReference>